<dbReference type="InterPro" id="IPR023214">
    <property type="entry name" value="HAD_sf"/>
</dbReference>
<dbReference type="Proteomes" id="UP001519887">
    <property type="component" value="Unassembled WGS sequence"/>
</dbReference>
<name>A0ABS7BVN4_9BACL</name>
<dbReference type="InterPro" id="IPR036412">
    <property type="entry name" value="HAD-like_sf"/>
</dbReference>
<dbReference type="EMBL" id="JAHZIK010000013">
    <property type="protein sequence ID" value="MBW7452714.1"/>
    <property type="molecule type" value="Genomic_DNA"/>
</dbReference>
<gene>
    <name evidence="1" type="ORF">K0U00_01485</name>
</gene>
<comment type="caution">
    <text evidence="1">The sequence shown here is derived from an EMBL/GenBank/DDBJ whole genome shotgun (WGS) entry which is preliminary data.</text>
</comment>
<evidence type="ECO:0000313" key="2">
    <source>
        <dbReference type="Proteomes" id="UP001519887"/>
    </source>
</evidence>
<evidence type="ECO:0000313" key="1">
    <source>
        <dbReference type="EMBL" id="MBW7452714.1"/>
    </source>
</evidence>
<proteinExistence type="predicted"/>
<dbReference type="RefSeq" id="WP_210042724.1">
    <property type="nucleotide sequence ID" value="NZ_JBHLVU010000023.1"/>
</dbReference>
<sequence length="751" mass="88126">MSQSNVLSFDIWDTVIRRACHPDEIKLYVSRYIYLKFNRYLNTSYRDYYDIYFERCKLEGEIGSQSKLSGNDDEYMHSEVFRALLNQISDGTIPESEDVIGELIKIELEQEKYVTYLDSEIEDLIHSQQRKRIFFVSDFYSNKKFIEELLAHVGFKVEYSGGYVSSEVRLNKRSGKLFQYFHTEQSINADEHIHIGDSLIADVESPQKLGINTIHYFHEVEEKKRENNRIKFEQRMANKGFKINISKANESIVLQENSYKELNEIGRENGIIFFTFVMEIIEEAVKKGYSKIYYLTREGEFFKKIHDVILDNNLYGLKLPESEILEVSRVATFAPSIQNVTLEEFMRLWNQYSTQSMDAFFQSLNIDIKNFAQFLDDYSIDSKEEIQYPWLNLKIQSLFHDINFCDKLKEELEGKRSLLLKYFAEKGITKNTERIFLVDIGWRGTIQDNIANIFNETIVDGYYVGLYDFINKQPFNTTKTSFIAKEVMNSVLRFVSPFEMMCNSPSGSVVSYELNENHIKVKKVNDRAEDSVHMQFIKYFQDGVLSIGRELTHLVKNHALTSQDLKKQSVTTLQFLLQEPPKILTAAFFELAHNETFGLGKYVEKKVKFPYLLTLMAVVSKNHRRKLKQFIENSSWPQGLLIYKGLDLLNRYYNKHMSKLFQSTNGIINTGSSDLVNLQNEVEDQNRLLGERYSAMMEMEAMIKERDLTIKEQGKLLEERYNSMMEMEKLIKERDHLINVLEEKLRHKLNG</sequence>
<reference evidence="1 2" key="1">
    <citation type="submission" date="2021-07" db="EMBL/GenBank/DDBJ databases">
        <title>Paenibacillus radiodurans sp. nov., isolated from the southeastern edge of Tengger Desert.</title>
        <authorList>
            <person name="Zhang G."/>
        </authorList>
    </citation>
    <scope>NUCLEOTIDE SEQUENCE [LARGE SCALE GENOMIC DNA]</scope>
    <source>
        <strain evidence="1 2">CCM 7311</strain>
    </source>
</reference>
<keyword evidence="2" id="KW-1185">Reference proteome</keyword>
<evidence type="ECO:0008006" key="3">
    <source>
        <dbReference type="Google" id="ProtNLM"/>
    </source>
</evidence>
<dbReference type="Gene3D" id="1.10.150.400">
    <property type="match status" value="1"/>
</dbReference>
<organism evidence="1 2">
    <name type="scientific">Paenibacillus sepulcri</name>
    <dbReference type="NCBI Taxonomy" id="359917"/>
    <lineage>
        <taxon>Bacteria</taxon>
        <taxon>Bacillati</taxon>
        <taxon>Bacillota</taxon>
        <taxon>Bacilli</taxon>
        <taxon>Bacillales</taxon>
        <taxon>Paenibacillaceae</taxon>
        <taxon>Paenibacillus</taxon>
    </lineage>
</organism>
<dbReference type="Gene3D" id="3.40.50.1000">
    <property type="entry name" value="HAD superfamily/HAD-like"/>
    <property type="match status" value="1"/>
</dbReference>
<accession>A0ABS7BVN4</accession>
<dbReference type="SUPFAM" id="SSF56784">
    <property type="entry name" value="HAD-like"/>
    <property type="match status" value="1"/>
</dbReference>
<protein>
    <recommendedName>
        <fullName evidence="3">Haloacid dehalogenase</fullName>
    </recommendedName>
</protein>